<comment type="caution">
    <text evidence="1">The sequence shown here is derived from an EMBL/GenBank/DDBJ whole genome shotgun (WGS) entry which is preliminary data.</text>
</comment>
<gene>
    <name evidence="1" type="ORF">LCGC14_2248890</name>
</gene>
<reference evidence="1" key="1">
    <citation type="journal article" date="2015" name="Nature">
        <title>Complex archaea that bridge the gap between prokaryotes and eukaryotes.</title>
        <authorList>
            <person name="Spang A."/>
            <person name="Saw J.H."/>
            <person name="Jorgensen S.L."/>
            <person name="Zaremba-Niedzwiedzka K."/>
            <person name="Martijn J."/>
            <person name="Lind A.E."/>
            <person name="van Eijk R."/>
            <person name="Schleper C."/>
            <person name="Guy L."/>
            <person name="Ettema T.J."/>
        </authorList>
    </citation>
    <scope>NUCLEOTIDE SEQUENCE</scope>
</reference>
<dbReference type="EMBL" id="LAZR01030612">
    <property type="protein sequence ID" value="KKL56091.1"/>
    <property type="molecule type" value="Genomic_DNA"/>
</dbReference>
<organism evidence="1">
    <name type="scientific">marine sediment metagenome</name>
    <dbReference type="NCBI Taxonomy" id="412755"/>
    <lineage>
        <taxon>unclassified sequences</taxon>
        <taxon>metagenomes</taxon>
        <taxon>ecological metagenomes</taxon>
    </lineage>
</organism>
<name>A0A0F9DQM3_9ZZZZ</name>
<accession>A0A0F9DQM3</accession>
<protein>
    <submittedName>
        <fullName evidence="1">Uncharacterized protein</fullName>
    </submittedName>
</protein>
<proteinExistence type="predicted"/>
<evidence type="ECO:0000313" key="1">
    <source>
        <dbReference type="EMBL" id="KKL56091.1"/>
    </source>
</evidence>
<sequence>MVLHREDVFTNPEEIPVMKKNRKKKRYLFKRPCKRPDNDILQKEYWNYQSVTYPPAFYLDPEGRNRHFCKYIDEICVHDCNTCKPRDLEVFNPYRIKTYEEFERKAIEILKQGLDK</sequence>
<dbReference type="AlphaFoldDB" id="A0A0F9DQM3"/>